<dbReference type="EMBL" id="JXNT01000021">
    <property type="protein sequence ID" value="ODM14738.1"/>
    <property type="molecule type" value="Genomic_DNA"/>
</dbReference>
<accession>A0A1E3B1D8</accession>
<comment type="caution">
    <text evidence="6">The sequence shown here is derived from an EMBL/GenBank/DDBJ whole genome shotgun (WGS) entry which is preliminary data.</text>
</comment>
<dbReference type="PROSITE" id="PS00444">
    <property type="entry name" value="POLYPRENYL_SYNTHASE_2"/>
    <property type="match status" value="1"/>
</dbReference>
<dbReference type="GO" id="GO:0004337">
    <property type="term" value="F:(2E,6E)-farnesyl diphosphate synthase activity"/>
    <property type="evidence" value="ECO:0007669"/>
    <property type="project" value="TreeGrafter"/>
</dbReference>
<evidence type="ECO:0000256" key="2">
    <source>
        <dbReference type="ARBA" id="ARBA00022679"/>
    </source>
</evidence>
<comment type="cofactor">
    <cofactor evidence="1">
        <name>Mg(2+)</name>
        <dbReference type="ChEBI" id="CHEBI:18420"/>
    </cofactor>
</comment>
<keyword evidence="4" id="KW-0460">Magnesium</keyword>
<dbReference type="AlphaFoldDB" id="A0A1E3B1D8"/>
<evidence type="ECO:0008006" key="8">
    <source>
        <dbReference type="Google" id="ProtNLM"/>
    </source>
</evidence>
<keyword evidence="2 5" id="KW-0808">Transferase</keyword>
<evidence type="ECO:0000256" key="3">
    <source>
        <dbReference type="ARBA" id="ARBA00022723"/>
    </source>
</evidence>
<proteinExistence type="inferred from homology"/>
<dbReference type="SFLD" id="SFLDG01017">
    <property type="entry name" value="Polyprenyl_Transferase_Like"/>
    <property type="match status" value="1"/>
</dbReference>
<dbReference type="PANTHER" id="PTHR11525">
    <property type="entry name" value="FARNESYL-PYROPHOSPHATE SYNTHETASE"/>
    <property type="match status" value="1"/>
</dbReference>
<dbReference type="GO" id="GO:0045337">
    <property type="term" value="P:farnesyl diphosphate biosynthetic process"/>
    <property type="evidence" value="ECO:0007669"/>
    <property type="project" value="TreeGrafter"/>
</dbReference>
<dbReference type="InterPro" id="IPR000092">
    <property type="entry name" value="Polyprenyl_synt"/>
</dbReference>
<dbReference type="OrthoDB" id="10257492at2759"/>
<evidence type="ECO:0000313" key="6">
    <source>
        <dbReference type="EMBL" id="ODM14738.1"/>
    </source>
</evidence>
<dbReference type="PANTHER" id="PTHR11525:SF0">
    <property type="entry name" value="FARNESYL PYROPHOSPHATE SYNTHASE"/>
    <property type="match status" value="1"/>
</dbReference>
<keyword evidence="7" id="KW-1185">Reference proteome</keyword>
<gene>
    <name evidence="6" type="ORF">SI65_09732</name>
</gene>
<keyword evidence="3" id="KW-0479">Metal-binding</keyword>
<dbReference type="Proteomes" id="UP000094569">
    <property type="component" value="Unassembled WGS sequence"/>
</dbReference>
<evidence type="ECO:0000256" key="5">
    <source>
        <dbReference type="RuleBase" id="RU004466"/>
    </source>
</evidence>
<name>A0A1E3B1D8_ASPCR</name>
<dbReference type="GO" id="GO:0046165">
    <property type="term" value="P:alcohol biosynthetic process"/>
    <property type="evidence" value="ECO:0007669"/>
    <property type="project" value="UniProtKB-ARBA"/>
</dbReference>
<comment type="similarity">
    <text evidence="5">Belongs to the FPP/GGPP synthase family.</text>
</comment>
<dbReference type="PROSITE" id="PS00723">
    <property type="entry name" value="POLYPRENYL_SYNTHASE_1"/>
    <property type="match status" value="1"/>
</dbReference>
<dbReference type="GO" id="GO:0004161">
    <property type="term" value="F:dimethylallyltranstransferase activity"/>
    <property type="evidence" value="ECO:0007669"/>
    <property type="project" value="TreeGrafter"/>
</dbReference>
<protein>
    <recommendedName>
        <fullName evidence="8">Farnesyl pyrophosphate synthase</fullName>
    </recommendedName>
</protein>
<dbReference type="GO" id="GO:0043386">
    <property type="term" value="P:mycotoxin biosynthetic process"/>
    <property type="evidence" value="ECO:0007669"/>
    <property type="project" value="UniProtKB-ARBA"/>
</dbReference>
<reference evidence="6 7" key="1">
    <citation type="journal article" date="2016" name="BMC Genomics">
        <title>Comparative genomic and transcriptomic analyses of the Fuzhuan brick tea-fermentation fungus Aspergillus cristatus.</title>
        <authorList>
            <person name="Ge Y."/>
            <person name="Wang Y."/>
            <person name="Liu Y."/>
            <person name="Tan Y."/>
            <person name="Ren X."/>
            <person name="Zhang X."/>
            <person name="Hyde K.D."/>
            <person name="Liu Y."/>
            <person name="Liu Z."/>
        </authorList>
    </citation>
    <scope>NUCLEOTIDE SEQUENCE [LARGE SCALE GENOMIC DNA]</scope>
    <source>
        <strain evidence="6 7">GZAAS20.1005</strain>
    </source>
</reference>
<sequence>MAALETFAATRSKLFAELQEDLKQRGNPSVNISRFLDCLTATTEGGKLNRGITVVKAGYALLPNPPTPQEHAHLRILGWLVELFQAAYLVWDDMMDGSEYRRGRPCWYKGEGVGLTAINDACMLKSCIFMLLRRHFRGHPEYAAFVELFHEAAFRTELGQLCDTTTAASGQIQDMTAERYEFIARNKTAFYSFYLPVALAMLYCGQASEEGLGQAKSVLLDIGVYFQIQDDFLDVFGDPAVTGKVGTDIQGSKCTWLVVQARELSDVHQQQALRESYGQKGMDHERRVKGIFSELGIDVLYTDFEKRRLGELQAQINALDESRGGVKKAVLNMVLDSIQQRDK</sequence>
<dbReference type="SUPFAM" id="SSF48576">
    <property type="entry name" value="Terpenoid synthases"/>
    <property type="match status" value="1"/>
</dbReference>
<dbReference type="Gene3D" id="1.10.600.10">
    <property type="entry name" value="Farnesyl Diphosphate Synthase"/>
    <property type="match status" value="1"/>
</dbReference>
<dbReference type="VEuPathDB" id="FungiDB:SI65_09732"/>
<dbReference type="GO" id="GO:0005737">
    <property type="term" value="C:cytoplasm"/>
    <property type="evidence" value="ECO:0007669"/>
    <property type="project" value="TreeGrafter"/>
</dbReference>
<dbReference type="SFLD" id="SFLDS00005">
    <property type="entry name" value="Isoprenoid_Synthase_Type_I"/>
    <property type="match status" value="1"/>
</dbReference>
<dbReference type="InterPro" id="IPR033749">
    <property type="entry name" value="Polyprenyl_synt_CS"/>
</dbReference>
<dbReference type="GO" id="GO:0046872">
    <property type="term" value="F:metal ion binding"/>
    <property type="evidence" value="ECO:0007669"/>
    <property type="project" value="UniProtKB-KW"/>
</dbReference>
<dbReference type="CDD" id="cd00685">
    <property type="entry name" value="Trans_IPPS_HT"/>
    <property type="match status" value="1"/>
</dbReference>
<evidence type="ECO:0000256" key="1">
    <source>
        <dbReference type="ARBA" id="ARBA00001946"/>
    </source>
</evidence>
<organism evidence="6 7">
    <name type="scientific">Aspergillus cristatus</name>
    <name type="common">Chinese Fuzhuan brick tea-fermentation fungus</name>
    <name type="synonym">Eurotium cristatum</name>
    <dbReference type="NCBI Taxonomy" id="573508"/>
    <lineage>
        <taxon>Eukaryota</taxon>
        <taxon>Fungi</taxon>
        <taxon>Dikarya</taxon>
        <taxon>Ascomycota</taxon>
        <taxon>Pezizomycotina</taxon>
        <taxon>Eurotiomycetes</taxon>
        <taxon>Eurotiomycetidae</taxon>
        <taxon>Eurotiales</taxon>
        <taxon>Aspergillaceae</taxon>
        <taxon>Aspergillus</taxon>
        <taxon>Aspergillus subgen. Aspergillus</taxon>
    </lineage>
</organism>
<evidence type="ECO:0000313" key="7">
    <source>
        <dbReference type="Proteomes" id="UP000094569"/>
    </source>
</evidence>
<evidence type="ECO:0000256" key="4">
    <source>
        <dbReference type="ARBA" id="ARBA00022842"/>
    </source>
</evidence>
<dbReference type="InterPro" id="IPR008949">
    <property type="entry name" value="Isoprenoid_synthase_dom_sf"/>
</dbReference>
<dbReference type="Pfam" id="PF00348">
    <property type="entry name" value="polyprenyl_synt"/>
    <property type="match status" value="1"/>
</dbReference>
<dbReference type="InterPro" id="IPR039702">
    <property type="entry name" value="FPS1-like"/>
</dbReference>
<dbReference type="STRING" id="573508.A0A1E3B1D8"/>